<keyword evidence="16" id="KW-0675">Receptor</keyword>
<feature type="domain" description="TonB-dependent receptor-like beta-barrel" evidence="14">
    <location>
        <begin position="472"/>
        <end position="768"/>
    </location>
</feature>
<dbReference type="PANTHER" id="PTHR32552">
    <property type="entry name" value="FERRICHROME IRON RECEPTOR-RELATED"/>
    <property type="match status" value="1"/>
</dbReference>
<comment type="similarity">
    <text evidence="11 12">Belongs to the TonB-dependent receptor family.</text>
</comment>
<evidence type="ECO:0000256" key="7">
    <source>
        <dbReference type="ARBA" id="ARBA00023065"/>
    </source>
</evidence>
<dbReference type="SUPFAM" id="SSF56935">
    <property type="entry name" value="Porins"/>
    <property type="match status" value="1"/>
</dbReference>
<comment type="subcellular location">
    <subcellularLocation>
        <location evidence="1 11">Cell outer membrane</location>
        <topology evidence="1 11">Multi-pass membrane protein</topology>
    </subcellularLocation>
</comment>
<evidence type="ECO:0000256" key="13">
    <source>
        <dbReference type="SAM" id="SignalP"/>
    </source>
</evidence>
<dbReference type="PANTHER" id="PTHR32552:SF81">
    <property type="entry name" value="TONB-DEPENDENT OUTER MEMBRANE RECEPTOR"/>
    <property type="match status" value="1"/>
</dbReference>
<evidence type="ECO:0000313" key="17">
    <source>
        <dbReference type="Proteomes" id="UP000738431"/>
    </source>
</evidence>
<keyword evidence="5 11" id="KW-0812">Transmembrane</keyword>
<evidence type="ECO:0000256" key="5">
    <source>
        <dbReference type="ARBA" id="ARBA00022692"/>
    </source>
</evidence>
<reference evidence="16 17" key="2">
    <citation type="submission" date="2023-12" db="EMBL/GenBank/DDBJ databases">
        <title>Description of an unclassified Opitutus bacterium of Verrucomicrobiota.</title>
        <authorList>
            <person name="Zhang D.-F."/>
        </authorList>
    </citation>
    <scope>NUCLEOTIDE SEQUENCE [LARGE SCALE GENOMIC DNA]</scope>
    <source>
        <strain evidence="16 17">WL0086</strain>
    </source>
</reference>
<reference evidence="16 17" key="1">
    <citation type="submission" date="2021-08" db="EMBL/GenBank/DDBJ databases">
        <authorList>
            <person name="Zhang D."/>
            <person name="Zhang A."/>
            <person name="Wang L."/>
        </authorList>
    </citation>
    <scope>NUCLEOTIDE SEQUENCE [LARGE SCALE GENOMIC DNA]</scope>
    <source>
        <strain evidence="16 17">WL0086</strain>
    </source>
</reference>
<evidence type="ECO:0000256" key="9">
    <source>
        <dbReference type="ARBA" id="ARBA00023136"/>
    </source>
</evidence>
<feature type="signal peptide" evidence="13">
    <location>
        <begin position="1"/>
        <end position="20"/>
    </location>
</feature>
<keyword evidence="7" id="KW-0406">Ion transport</keyword>
<dbReference type="Pfam" id="PF07715">
    <property type="entry name" value="Plug"/>
    <property type="match status" value="1"/>
</dbReference>
<evidence type="ECO:0000256" key="11">
    <source>
        <dbReference type="PROSITE-ProRule" id="PRU01360"/>
    </source>
</evidence>
<feature type="chain" id="PRO_5046606183" evidence="13">
    <location>
        <begin position="21"/>
        <end position="806"/>
    </location>
</feature>
<dbReference type="PROSITE" id="PS52016">
    <property type="entry name" value="TONB_DEPENDENT_REC_3"/>
    <property type="match status" value="1"/>
</dbReference>
<dbReference type="RefSeq" id="WP_221031772.1">
    <property type="nucleotide sequence ID" value="NZ_CP139781.1"/>
</dbReference>
<organism evidence="16 17">
    <name type="scientific">Actomonas aquatica</name>
    <dbReference type="NCBI Taxonomy" id="2866162"/>
    <lineage>
        <taxon>Bacteria</taxon>
        <taxon>Pseudomonadati</taxon>
        <taxon>Verrucomicrobiota</taxon>
        <taxon>Opitutia</taxon>
        <taxon>Opitutales</taxon>
        <taxon>Opitutaceae</taxon>
        <taxon>Actomonas</taxon>
    </lineage>
</organism>
<evidence type="ECO:0000256" key="3">
    <source>
        <dbReference type="ARBA" id="ARBA00022452"/>
    </source>
</evidence>
<evidence type="ECO:0000256" key="4">
    <source>
        <dbReference type="ARBA" id="ARBA00022496"/>
    </source>
</evidence>
<protein>
    <submittedName>
        <fullName evidence="16">TonB-dependent receptor plug domain-containing protein</fullName>
    </submittedName>
</protein>
<evidence type="ECO:0000256" key="2">
    <source>
        <dbReference type="ARBA" id="ARBA00022448"/>
    </source>
</evidence>
<keyword evidence="10 11" id="KW-0998">Cell outer membrane</keyword>
<feature type="domain" description="TonB-dependent receptor plug" evidence="15">
    <location>
        <begin position="44"/>
        <end position="149"/>
    </location>
</feature>
<keyword evidence="3 11" id="KW-1134">Transmembrane beta strand</keyword>
<dbReference type="Pfam" id="PF00593">
    <property type="entry name" value="TonB_dep_Rec_b-barrel"/>
    <property type="match status" value="1"/>
</dbReference>
<dbReference type="EMBL" id="CP139781">
    <property type="protein sequence ID" value="WRQ88671.1"/>
    <property type="molecule type" value="Genomic_DNA"/>
</dbReference>
<dbReference type="InterPro" id="IPR036942">
    <property type="entry name" value="Beta-barrel_TonB_sf"/>
</dbReference>
<dbReference type="InterPro" id="IPR012910">
    <property type="entry name" value="Plug_dom"/>
</dbReference>
<evidence type="ECO:0000256" key="12">
    <source>
        <dbReference type="RuleBase" id="RU003357"/>
    </source>
</evidence>
<proteinExistence type="inferred from homology"/>
<dbReference type="Gene3D" id="2.40.170.20">
    <property type="entry name" value="TonB-dependent receptor, beta-barrel domain"/>
    <property type="match status" value="2"/>
</dbReference>
<dbReference type="Proteomes" id="UP000738431">
    <property type="component" value="Chromosome"/>
</dbReference>
<evidence type="ECO:0000256" key="6">
    <source>
        <dbReference type="ARBA" id="ARBA00023004"/>
    </source>
</evidence>
<keyword evidence="6" id="KW-0408">Iron</keyword>
<keyword evidence="2 11" id="KW-0813">Transport</keyword>
<gene>
    <name evidence="16" type="ORF">K1X11_004595</name>
</gene>
<keyword evidence="4" id="KW-0410">Iron transport</keyword>
<accession>A0ABZ1CAV4</accession>
<evidence type="ECO:0000256" key="10">
    <source>
        <dbReference type="ARBA" id="ARBA00023237"/>
    </source>
</evidence>
<evidence type="ECO:0000259" key="14">
    <source>
        <dbReference type="Pfam" id="PF00593"/>
    </source>
</evidence>
<sequence length="806" mass="88974">MKWKTGLVSLWIAGAAPLVGQSLPATELASLEVTARQHGHSTATLPASLQSFDEAFLHDFGLDSLSRTLAFVPGASVQEQSALFPGFSIRGITSDEGDAFFTPRVSVFQDGIAISDTRGALVELFDLQGVEVLKGPQSVQFGRSASSGAIHLLQNQPEFAHSGSLSVGAGHLDAIEVTAVANLELVPDQLTNRFALRRVRHDGYVENLAGGDLFAQDTLALRNSLRWRPSARWDLTLVGNYQKDTPSAVAFKQLRFPTIEGFTGPFGAPQLNRAEALHNSREIASLALTATGQLGDALTLTSITGWRRFNTRRELDADGSQALAFELTDFGHHRQYSQELRLDYAPPEVPWRAMIGAEAYWSERRIEDVFLTNEQEFWPLLRPLLRRNLSDRVRLGLIDAGVAPDLAAAQATGLAQLALPAAEDVPMIAADGTVQRVTHLPLSLANLQFAPPPLSGFAGLAGLPLSNSLHHESYVNESDRAIRDLFGSFTWAAPSGLEFDLGARWSAEDIETRYHVDPGNTPSVLGFIPIVTEQPAYPNAFFPVQSEQTATETVHSVTGQASVSYAWTDRQRTYFTVSRGVRPPVLRIDENGFTRLQPERLQHYELGYKGRFWDERLQLDAALFALTYENFQTFEVENARRRTVDAGRAQSRGVELTAQSQLTPTLWGILSYGYTRFRFNDTGTAGGTQLFAGNTSRLTPEQTASVGLRWTRPTSWGTWTFSPAWTWQSRVYFENSNDPALMQSAYGLATAQLYWNREAWQVTAWIENAFDEAYLLDAGNIGNDLGVPTYVPGPGRRFGLRLTRTF</sequence>
<keyword evidence="8 12" id="KW-0798">TonB box</keyword>
<evidence type="ECO:0000256" key="8">
    <source>
        <dbReference type="ARBA" id="ARBA00023077"/>
    </source>
</evidence>
<keyword evidence="9 11" id="KW-0472">Membrane</keyword>
<keyword evidence="17" id="KW-1185">Reference proteome</keyword>
<keyword evidence="13" id="KW-0732">Signal</keyword>
<evidence type="ECO:0000313" key="16">
    <source>
        <dbReference type="EMBL" id="WRQ88671.1"/>
    </source>
</evidence>
<evidence type="ECO:0000259" key="15">
    <source>
        <dbReference type="Pfam" id="PF07715"/>
    </source>
</evidence>
<dbReference type="InterPro" id="IPR000531">
    <property type="entry name" value="Beta-barrel_TonB"/>
</dbReference>
<evidence type="ECO:0000256" key="1">
    <source>
        <dbReference type="ARBA" id="ARBA00004571"/>
    </source>
</evidence>
<dbReference type="InterPro" id="IPR039426">
    <property type="entry name" value="TonB-dep_rcpt-like"/>
</dbReference>
<name>A0ABZ1CAV4_9BACT</name>